<protein>
    <submittedName>
        <fullName evidence="1">Adenine phosphoribosyltransferase</fullName>
    </submittedName>
</protein>
<dbReference type="KEGG" id="lcy:LC20004_01960"/>
<keyword evidence="1" id="KW-0808">Transferase</keyword>
<proteinExistence type="predicted"/>
<dbReference type="InterPro" id="IPR029057">
    <property type="entry name" value="PRTase-like"/>
</dbReference>
<dbReference type="OrthoDB" id="4213751at2"/>
<dbReference type="CDD" id="cd06223">
    <property type="entry name" value="PRTases_typeI"/>
    <property type="match status" value="1"/>
</dbReference>
<organism evidence="1 2">
    <name type="scientific">Loigolactobacillus coryniformis subsp. torquens DSM 20004 = KCTC 3535</name>
    <dbReference type="NCBI Taxonomy" id="1423822"/>
    <lineage>
        <taxon>Bacteria</taxon>
        <taxon>Bacillati</taxon>
        <taxon>Bacillota</taxon>
        <taxon>Bacilli</taxon>
        <taxon>Lactobacillales</taxon>
        <taxon>Lactobacillaceae</taxon>
        <taxon>Loigolactobacillus</taxon>
    </lineage>
</organism>
<dbReference type="InterPro" id="IPR000836">
    <property type="entry name" value="PRTase_dom"/>
</dbReference>
<accession>A0A2D1KKT9</accession>
<dbReference type="RefSeq" id="WP_010013961.1">
    <property type="nucleotide sequence ID" value="NZ_AEOS01000234.1"/>
</dbReference>
<evidence type="ECO:0000313" key="2">
    <source>
        <dbReference type="Proteomes" id="UP000223559"/>
    </source>
</evidence>
<keyword evidence="2" id="KW-1185">Reference proteome</keyword>
<dbReference type="SUPFAM" id="SSF53271">
    <property type="entry name" value="PRTase-like"/>
    <property type="match status" value="1"/>
</dbReference>
<dbReference type="PANTHER" id="PTHR43218:SF1">
    <property type="entry name" value="PHOSPHORIBOSYLTRANSFERASE"/>
    <property type="match status" value="1"/>
</dbReference>
<dbReference type="EMBL" id="CP017697">
    <property type="protein sequence ID" value="ATO42760.1"/>
    <property type="molecule type" value="Genomic_DNA"/>
</dbReference>
<dbReference type="PANTHER" id="PTHR43218">
    <property type="entry name" value="PHOSPHORIBOSYLTRANSFERASE-RELATED"/>
    <property type="match status" value="1"/>
</dbReference>
<gene>
    <name evidence="1" type="ORF">LC20004_01960</name>
</gene>
<dbReference type="Gene3D" id="3.40.50.2020">
    <property type="match status" value="1"/>
</dbReference>
<reference evidence="1 2" key="1">
    <citation type="submission" date="2016-10" db="EMBL/GenBank/DDBJ databases">
        <title>The whole genome sequencing and assembly of L. cotyniformis subsp. torquens DSM 20004 strain.</title>
        <authorList>
            <person name="Park M.-K."/>
            <person name="Lee Y.-J."/>
            <person name="Yi H."/>
            <person name="Bahn Y.-S."/>
            <person name="Kim J.F."/>
            <person name="Lee D.-W."/>
        </authorList>
    </citation>
    <scope>NUCLEOTIDE SEQUENCE [LARGE SCALE GENOMIC DNA]</scope>
    <source>
        <strain evidence="1 2">DSM 20004</strain>
    </source>
</reference>
<dbReference type="GO" id="GO:0016757">
    <property type="term" value="F:glycosyltransferase activity"/>
    <property type="evidence" value="ECO:0007669"/>
    <property type="project" value="UniProtKB-KW"/>
</dbReference>
<keyword evidence="1" id="KW-0328">Glycosyltransferase</keyword>
<evidence type="ECO:0000313" key="1">
    <source>
        <dbReference type="EMBL" id="ATO42760.1"/>
    </source>
</evidence>
<dbReference type="Proteomes" id="UP000223559">
    <property type="component" value="Chromosome"/>
</dbReference>
<dbReference type="NCBIfam" id="NF005592">
    <property type="entry name" value="PRK07322.1"/>
    <property type="match status" value="1"/>
</dbReference>
<name>A0A2D1KKT9_9LACO</name>
<dbReference type="Pfam" id="PF00156">
    <property type="entry name" value="Pribosyltran"/>
    <property type="match status" value="1"/>
</dbReference>
<sequence>MQKTYLLKIDQLERHLPIIPINATTAIASFVLLGDAELTHYAAEKLLKKLPTDFDYIVTLESKGIPLAQELSYLSHHSHYIVLRKSHKDYMYAPLSTTVHAITTQHPQQLFLDGHDGKLLAGKRIVIVDDVISSGGSLAAAKNLLEQANGKIIGQLAILAEGVASQRTDISYLAELPIFKQSTQIVEK</sequence>
<dbReference type="AlphaFoldDB" id="A0A2D1KKT9"/>